<dbReference type="SUPFAM" id="SSF52058">
    <property type="entry name" value="L domain-like"/>
    <property type="match status" value="1"/>
</dbReference>
<dbReference type="AlphaFoldDB" id="A0A2U1LUN7"/>
<feature type="domain" description="Disease resistance R13L4/SHOC-2-like LRR" evidence="5">
    <location>
        <begin position="270"/>
        <end position="359"/>
    </location>
</feature>
<evidence type="ECO:0000259" key="5">
    <source>
        <dbReference type="Pfam" id="PF23598"/>
    </source>
</evidence>
<feature type="compositionally biased region" description="Basic and acidic residues" evidence="3">
    <location>
        <begin position="43"/>
        <end position="57"/>
    </location>
</feature>
<dbReference type="Pfam" id="PF23598">
    <property type="entry name" value="LRR_14"/>
    <property type="match status" value="2"/>
</dbReference>
<feature type="compositionally biased region" description="Acidic residues" evidence="3">
    <location>
        <begin position="58"/>
        <end position="83"/>
    </location>
</feature>
<evidence type="ECO:0000313" key="6">
    <source>
        <dbReference type="EMBL" id="PWA52719.1"/>
    </source>
</evidence>
<feature type="compositionally biased region" description="Basic and acidic residues" evidence="3">
    <location>
        <begin position="10"/>
        <end position="25"/>
    </location>
</feature>
<dbReference type="InterPro" id="IPR003591">
    <property type="entry name" value="Leu-rich_rpt_typical-subtyp"/>
</dbReference>
<dbReference type="PANTHER" id="PTHR45752:SF195">
    <property type="entry name" value="LEUCINE-RICH REPEAT (LRR) FAMILY PROTEIN-RELATED"/>
    <property type="match status" value="1"/>
</dbReference>
<dbReference type="InterPro" id="IPR050715">
    <property type="entry name" value="LRR-SigEffector_domain"/>
</dbReference>
<feature type="transmembrane region" description="Helical" evidence="4">
    <location>
        <begin position="220"/>
        <end position="239"/>
    </location>
</feature>
<feature type="transmembrane region" description="Helical" evidence="4">
    <location>
        <begin position="193"/>
        <end position="214"/>
    </location>
</feature>
<dbReference type="InterPro" id="IPR055414">
    <property type="entry name" value="LRR_R13L4/SHOC2-like"/>
</dbReference>
<evidence type="ECO:0000313" key="7">
    <source>
        <dbReference type="Proteomes" id="UP000245207"/>
    </source>
</evidence>
<keyword evidence="7" id="KW-1185">Reference proteome</keyword>
<keyword evidence="4" id="KW-1133">Transmembrane helix</keyword>
<feature type="compositionally biased region" description="Basic and acidic residues" evidence="3">
    <location>
        <begin position="84"/>
        <end position="93"/>
    </location>
</feature>
<dbReference type="PANTHER" id="PTHR45752">
    <property type="entry name" value="LEUCINE-RICH REPEAT-CONTAINING"/>
    <property type="match status" value="1"/>
</dbReference>
<feature type="compositionally biased region" description="Acidic residues" evidence="3">
    <location>
        <begin position="137"/>
        <end position="176"/>
    </location>
</feature>
<dbReference type="Gene3D" id="3.80.10.10">
    <property type="entry name" value="Ribonuclease Inhibitor"/>
    <property type="match status" value="2"/>
</dbReference>
<proteinExistence type="predicted"/>
<evidence type="ECO:0000256" key="3">
    <source>
        <dbReference type="SAM" id="MobiDB-lite"/>
    </source>
</evidence>
<dbReference type="SMART" id="SM00369">
    <property type="entry name" value="LRR_TYP"/>
    <property type="match status" value="3"/>
</dbReference>
<keyword evidence="4" id="KW-0812">Transmembrane</keyword>
<dbReference type="InterPro" id="IPR032675">
    <property type="entry name" value="LRR_dom_sf"/>
</dbReference>
<keyword evidence="1" id="KW-0433">Leucine-rich repeat</keyword>
<accession>A0A2U1LUN7</accession>
<evidence type="ECO:0000256" key="2">
    <source>
        <dbReference type="ARBA" id="ARBA00022737"/>
    </source>
</evidence>
<name>A0A2U1LUN7_ARTAN</name>
<dbReference type="OrthoDB" id="1936883at2759"/>
<feature type="region of interest" description="Disordered" evidence="3">
    <location>
        <begin position="1"/>
        <end position="176"/>
    </location>
</feature>
<dbReference type="Proteomes" id="UP000245207">
    <property type="component" value="Unassembled WGS sequence"/>
</dbReference>
<evidence type="ECO:0000256" key="1">
    <source>
        <dbReference type="ARBA" id="ARBA00022614"/>
    </source>
</evidence>
<gene>
    <name evidence="6" type="ORF">CTI12_AA451840</name>
</gene>
<comment type="caution">
    <text evidence="6">The sequence shown here is derived from an EMBL/GenBank/DDBJ whole genome shotgun (WGS) entry which is preliminary data.</text>
</comment>
<feature type="domain" description="Disease resistance R13L4/SHOC-2-like LRR" evidence="5">
    <location>
        <begin position="385"/>
        <end position="495"/>
    </location>
</feature>
<sequence>MGRSKTIARKPKEMITKESSKKATTSDKPNSKVVKPQPQRSVKPKEMITKESSKKDEPDEDEDGSSESEEGESEEGGSEEGGSEEGKDEKGGASEEGEDDKESRSKTVAFKRKQSNHMLMRYGSDEDENGSDKEGSDDKDDGESNEEGNDDEDGKSDEEGGGEDECESDDEGGGEDEGAIIINKFKEIVIQEALVAFSAATFLVCCSPASVLVLCSLASVPLFCAAATLASFAIYFGFIGHVDLIGNFIGLENLEKLRLKECENLKELDSSVGCLQKLVVLDLSYCIRLKRLPWEMIGKLTSLQYLYLDACPLEISHEVGSLVSLKGLDLSRNRSNSLPNSLCQLHQLTTIDLSQRINLKSIPDLPLKIEYVEANYCMNLVNLPSNCSELQFLTYLDLNHSKLGSKGFTQVTGLRNLQTLYMADCNISKVSSRIGNLVSLSRLDLSYNTFSSLPESFSNLSKLECLSINDCYELQLLPPLPSQLTDIKALHCWSLDVMPYDSMQKAYVFPSKIFKVSNLSIPPLPNAYKNEEESLMSTKGLVINLSGELPEWYSYLHCRSFLYSNASIEFDKKICGLILCATKDDDEGEWVCPEIYNKTKRTNHRFSSFKFLDEKVVMFYPLNDTTLVVEAGDVVRHRLYNCPASRSQFCWIYEDDVVDSGLVLKPGYFDFLLRLPSESVTSNSITELNDEDVCSFPTQDEEYTYYDVFLMLLLWGVQTECPPGR</sequence>
<keyword evidence="2" id="KW-0677">Repeat</keyword>
<organism evidence="6 7">
    <name type="scientific">Artemisia annua</name>
    <name type="common">Sweet wormwood</name>
    <dbReference type="NCBI Taxonomy" id="35608"/>
    <lineage>
        <taxon>Eukaryota</taxon>
        <taxon>Viridiplantae</taxon>
        <taxon>Streptophyta</taxon>
        <taxon>Embryophyta</taxon>
        <taxon>Tracheophyta</taxon>
        <taxon>Spermatophyta</taxon>
        <taxon>Magnoliopsida</taxon>
        <taxon>eudicotyledons</taxon>
        <taxon>Gunneridae</taxon>
        <taxon>Pentapetalae</taxon>
        <taxon>asterids</taxon>
        <taxon>campanulids</taxon>
        <taxon>Asterales</taxon>
        <taxon>Asteraceae</taxon>
        <taxon>Asteroideae</taxon>
        <taxon>Anthemideae</taxon>
        <taxon>Artemisiinae</taxon>
        <taxon>Artemisia</taxon>
    </lineage>
</organism>
<reference evidence="6 7" key="1">
    <citation type="journal article" date="2018" name="Mol. Plant">
        <title>The genome of Artemisia annua provides insight into the evolution of Asteraceae family and artemisinin biosynthesis.</title>
        <authorList>
            <person name="Shen Q."/>
            <person name="Zhang L."/>
            <person name="Liao Z."/>
            <person name="Wang S."/>
            <person name="Yan T."/>
            <person name="Shi P."/>
            <person name="Liu M."/>
            <person name="Fu X."/>
            <person name="Pan Q."/>
            <person name="Wang Y."/>
            <person name="Lv Z."/>
            <person name="Lu X."/>
            <person name="Zhang F."/>
            <person name="Jiang W."/>
            <person name="Ma Y."/>
            <person name="Chen M."/>
            <person name="Hao X."/>
            <person name="Li L."/>
            <person name="Tang Y."/>
            <person name="Lv G."/>
            <person name="Zhou Y."/>
            <person name="Sun X."/>
            <person name="Brodelius P.E."/>
            <person name="Rose J.K.C."/>
            <person name="Tang K."/>
        </authorList>
    </citation>
    <scope>NUCLEOTIDE SEQUENCE [LARGE SCALE GENOMIC DNA]</scope>
    <source>
        <strain evidence="7">cv. Huhao1</strain>
        <tissue evidence="6">Leaf</tissue>
    </source>
</reference>
<keyword evidence="4" id="KW-0472">Membrane</keyword>
<evidence type="ECO:0000256" key="4">
    <source>
        <dbReference type="SAM" id="Phobius"/>
    </source>
</evidence>
<dbReference type="EMBL" id="PKPP01007682">
    <property type="protein sequence ID" value="PWA52719.1"/>
    <property type="molecule type" value="Genomic_DNA"/>
</dbReference>
<protein>
    <submittedName>
        <fullName evidence="6">Protein SUPPRESSOR OF npr1-1, CONSTITUTIVE 1</fullName>
    </submittedName>
</protein>